<organism evidence="2 3">
    <name type="scientific">Antribacter soli</name>
    <dbReference type="NCBI Taxonomy" id="2910976"/>
    <lineage>
        <taxon>Bacteria</taxon>
        <taxon>Bacillati</taxon>
        <taxon>Actinomycetota</taxon>
        <taxon>Actinomycetes</taxon>
        <taxon>Micrococcales</taxon>
        <taxon>Promicromonosporaceae</taxon>
        <taxon>Antribacter</taxon>
    </lineage>
</organism>
<dbReference type="EMBL" id="JAKGSG010000025">
    <property type="protein sequence ID" value="MCF4120825.1"/>
    <property type="molecule type" value="Genomic_DNA"/>
</dbReference>
<dbReference type="AlphaFoldDB" id="A0AA41U708"/>
<dbReference type="Proteomes" id="UP001165405">
    <property type="component" value="Unassembled WGS sequence"/>
</dbReference>
<evidence type="ECO:0000256" key="1">
    <source>
        <dbReference type="SAM" id="MobiDB-lite"/>
    </source>
</evidence>
<comment type="caution">
    <text evidence="2">The sequence shown here is derived from an EMBL/GenBank/DDBJ whole genome shotgun (WGS) entry which is preliminary data.</text>
</comment>
<feature type="compositionally biased region" description="Low complexity" evidence="1">
    <location>
        <begin position="104"/>
        <end position="113"/>
    </location>
</feature>
<name>A0AA41U708_9MICO</name>
<gene>
    <name evidence="2" type="ORF">L1785_07520</name>
</gene>
<reference evidence="2" key="1">
    <citation type="submission" date="2022-01" db="EMBL/GenBank/DDBJ databases">
        <title>Antribacter sp. nov., isolated from Guizhou of China.</title>
        <authorList>
            <person name="Chengliang C."/>
            <person name="Ya Z."/>
        </authorList>
    </citation>
    <scope>NUCLEOTIDE SEQUENCE</scope>
    <source>
        <strain evidence="2">KLBMP 9083</strain>
    </source>
</reference>
<sequence>MTEQDDVQHGHAHEDATPEQAADDPGASGPTPAEPAAEQPLDDVAVIVATLKAAQAPPRAADTLPDAAATAEPATNTAAEPAAHQAAHAPVPPPPAPAAPPVTAPAAPVRAPAGVRRSEESDLASRWNPGARYRSSRLAALRDAESVVAAAARAARAEGGPVHLGPAPAVGPTEPRLAGRLYRGPARRTRVFDRDIWRATARTPRSARDISEVLAEVVTRYRQGAIDTTGLVRAIGHALAA</sequence>
<feature type="compositionally biased region" description="Pro residues" evidence="1">
    <location>
        <begin position="90"/>
        <end position="103"/>
    </location>
</feature>
<feature type="compositionally biased region" description="Low complexity" evidence="1">
    <location>
        <begin position="56"/>
        <end position="89"/>
    </location>
</feature>
<accession>A0AA41U708</accession>
<keyword evidence="3" id="KW-1185">Reference proteome</keyword>
<feature type="region of interest" description="Disordered" evidence="1">
    <location>
        <begin position="1"/>
        <end position="43"/>
    </location>
</feature>
<proteinExistence type="predicted"/>
<evidence type="ECO:0000313" key="2">
    <source>
        <dbReference type="EMBL" id="MCF4120825.1"/>
    </source>
</evidence>
<feature type="region of interest" description="Disordered" evidence="1">
    <location>
        <begin position="55"/>
        <end position="123"/>
    </location>
</feature>
<dbReference type="RefSeq" id="WP_236088598.1">
    <property type="nucleotide sequence ID" value="NZ_JAKGSG010000025.1"/>
</dbReference>
<feature type="compositionally biased region" description="Basic and acidic residues" evidence="1">
    <location>
        <begin position="1"/>
        <end position="16"/>
    </location>
</feature>
<evidence type="ECO:0000313" key="3">
    <source>
        <dbReference type="Proteomes" id="UP001165405"/>
    </source>
</evidence>
<protein>
    <submittedName>
        <fullName evidence="2">Uncharacterized protein</fullName>
    </submittedName>
</protein>